<dbReference type="InterPro" id="IPR022683">
    <property type="entry name" value="Calpain_III"/>
</dbReference>
<accession>F0W3B3</accession>
<dbReference type="PANTHER" id="PTHR10183">
    <property type="entry name" value="CALPAIN"/>
    <property type="match status" value="1"/>
</dbReference>
<dbReference type="InterPro" id="IPR036280">
    <property type="entry name" value="Multihaem_cyt_sf"/>
</dbReference>
<dbReference type="SMART" id="SM00720">
    <property type="entry name" value="calpain_III"/>
    <property type="match status" value="1"/>
</dbReference>
<proteinExistence type="inferred from homology"/>
<reference evidence="9" key="1">
    <citation type="journal article" date="2011" name="PLoS Biol.">
        <title>Gene gain and loss during evolution of obligate parasitism in the white rust pathogen of Arabidopsis thaliana.</title>
        <authorList>
            <person name="Kemen E."/>
            <person name="Gardiner A."/>
            <person name="Schultz-Larsen T."/>
            <person name="Kemen A.C."/>
            <person name="Balmuth A.L."/>
            <person name="Robert-Seilaniantz A."/>
            <person name="Bailey K."/>
            <person name="Holub E."/>
            <person name="Studholme D.J."/>
            <person name="Maclean D."/>
            <person name="Jones J.D."/>
        </authorList>
    </citation>
    <scope>NUCLEOTIDE SEQUENCE</scope>
</reference>
<keyword evidence="3" id="KW-0378">Hydrolase</keyword>
<evidence type="ECO:0000256" key="4">
    <source>
        <dbReference type="ARBA" id="ARBA00022807"/>
    </source>
</evidence>
<dbReference type="Pfam" id="PF00648">
    <property type="entry name" value="Peptidase_C2"/>
    <property type="match status" value="1"/>
</dbReference>
<dbReference type="PROSITE" id="PS50203">
    <property type="entry name" value="CALPAIN_CAT"/>
    <property type="match status" value="1"/>
</dbReference>
<feature type="domain" description="Calpain catalytic" evidence="8">
    <location>
        <begin position="536"/>
        <end position="803"/>
    </location>
</feature>
<comment type="similarity">
    <text evidence="1">Belongs to the peptidase C2 family.</text>
</comment>
<feature type="active site" evidence="5">
    <location>
        <position position="744"/>
    </location>
</feature>
<keyword evidence="4" id="KW-0788">Thiol protease</keyword>
<protein>
    <submittedName>
        <fullName evidence="9">Calpainlike protein putative</fullName>
    </submittedName>
</protein>
<dbReference type="SUPFAM" id="SSF48695">
    <property type="entry name" value="Multiheme cytochromes"/>
    <property type="match status" value="1"/>
</dbReference>
<dbReference type="Gene3D" id="2.60.120.380">
    <property type="match status" value="1"/>
</dbReference>
<sequence>MFCGECGHRWAADEIANAKFCAECGAPRENPPPIKAIPPSHAVAQATNSTAPYAYVSTTTPLLVTSASSSGFNNKVSLTPTFNSLTYSSSVQPHPPAANHLGGPKECVKCRTPLMDPMAVFCGECGHARSSVTTEIRREEDAGLFGSNTYNSAVTSAASSTSHNTGSSQFQGTRPITSVSFSGTNHSNTARMAASNTQHPPAPTQTVSAGGLTSQLSTLSVNHSIEGNTPQQSELNGNGQGIMINRVVRARNVSSLGVRQQISEAIVQNKTRPQERVEGYHLSRVKNNISVIEREGMVSVEEQYFNDRCLSDDGSWTQILRQHRKNRTTFTDSQFPPDQSSLFRNAYQKHLSHLEEYVWKWKRVSEFFREIAYVEITMLDDDKKLVCSMAIKNPAEAENILDAIRRHGTSGSVNAEFLHIAKRAVTAGITNKKREHLLFLTTNMISCMSEYVQDGMQRFQLFWEKSLLQHYKPLKYTHVGEGTGYRIESEDSMSCSKVSVLVPIHFQAQGTCVFDRSLENVNTGGISGVGIQPGAIRQGRLGDAYIFGALSILSTSSTALAQVFPELDDDLVNKERVEPGSPYRKDQQYNEEGVYAVRVWKNHRSRVVIIDDYIPCSQFGKPVFASLTGNNGKFEIWSMLIEKAYAKLYGGYEMIAGGQEAYCLQDLFGGIPLTYELQEQYGTENKAWDAIVHSMDAGSLIGCINEKVEIDLPVGFRKSCAYGILKMVELTFEGQQHRLIQLRNSWGIGSLEHPEKWKGSWSNVDSRWQKFSRLQKVDCGFQFREDDTYWMEFSAFYTFFSKIVESRNLYNFTSLSHGAGNFEQASQSIHIINGEWNGITFGGRDGMHLNPQYQLFVPSTTNCSLTVHLEQPSRRVNMLQEYPLYIAPVLFKNGEKSQRKIDLSPDVVSMGTFISNRSSLSQVASLDSAENEQQKPFVISPVTYEGNVGQPQPFTLVIFSSKPSAVMPISDTDSLPICCVCHRPLSGTFRTFTYSKDGQTHMDRVCKGTCIQVYRDRTTPVCVECHERIERLDGRFSGRLFTLPDGASVHAECIDAYRLKTVDKCVHCNFAIMPVAGRFDGRYFEINGAKCHGECMDDYQRNIAKRCLQCYEPVMKIPGRFDGRFYKTNPALDDQLVHFECWETYQDTIASKCVQCFDSIVKKPGKYDGRFYELSDGTGKVHFECWEIYQKSIST</sequence>
<feature type="compositionally biased region" description="Polar residues" evidence="7">
    <location>
        <begin position="169"/>
        <end position="209"/>
    </location>
</feature>
<dbReference type="SUPFAM" id="SSF49758">
    <property type="entry name" value="Calpain large subunit, middle domain (domain III)"/>
    <property type="match status" value="1"/>
</dbReference>
<dbReference type="GO" id="GO:0006508">
    <property type="term" value="P:proteolysis"/>
    <property type="evidence" value="ECO:0007669"/>
    <property type="project" value="UniProtKB-KW"/>
</dbReference>
<dbReference type="SUPFAM" id="SSF54001">
    <property type="entry name" value="Cysteine proteinases"/>
    <property type="match status" value="2"/>
</dbReference>
<evidence type="ECO:0000256" key="2">
    <source>
        <dbReference type="ARBA" id="ARBA00022670"/>
    </source>
</evidence>
<dbReference type="SMART" id="SM00230">
    <property type="entry name" value="CysPc"/>
    <property type="match status" value="1"/>
</dbReference>
<reference evidence="9" key="2">
    <citation type="submission" date="2011-02" db="EMBL/GenBank/DDBJ databases">
        <authorList>
            <person name="MacLean D."/>
        </authorList>
    </citation>
    <scope>NUCLEOTIDE SEQUENCE</scope>
</reference>
<feature type="compositionally biased region" description="Low complexity" evidence="7">
    <location>
        <begin position="157"/>
        <end position="168"/>
    </location>
</feature>
<dbReference type="InterPro" id="IPR036213">
    <property type="entry name" value="Calpain_III_sf"/>
</dbReference>
<dbReference type="InterPro" id="IPR038765">
    <property type="entry name" value="Papain-like_cys_pep_sf"/>
</dbReference>
<dbReference type="AlphaFoldDB" id="F0W3B3"/>
<evidence type="ECO:0000256" key="7">
    <source>
        <dbReference type="SAM" id="MobiDB-lite"/>
    </source>
</evidence>
<dbReference type="PANTHER" id="PTHR10183:SF379">
    <property type="entry name" value="CALPAIN-5"/>
    <property type="match status" value="1"/>
</dbReference>
<comment type="caution">
    <text evidence="6">Lacks conserved residue(s) required for the propagation of feature annotation.</text>
</comment>
<gene>
    <name evidence="9" type="primary">AlNc14C12G1490</name>
    <name evidence="9" type="ORF">ALNC14_016990</name>
</gene>
<evidence type="ECO:0000256" key="3">
    <source>
        <dbReference type="ARBA" id="ARBA00022801"/>
    </source>
</evidence>
<dbReference type="HOGENOM" id="CLU_005041_0_0_1"/>
<evidence type="ECO:0000256" key="6">
    <source>
        <dbReference type="PROSITE-ProRule" id="PRU00239"/>
    </source>
</evidence>
<evidence type="ECO:0000313" key="9">
    <source>
        <dbReference type="EMBL" id="CCA15556.1"/>
    </source>
</evidence>
<name>F0W3B3_9STRA</name>
<keyword evidence="2" id="KW-0645">Protease</keyword>
<dbReference type="InterPro" id="IPR022684">
    <property type="entry name" value="Calpain_cysteine_protease"/>
</dbReference>
<organism evidence="9">
    <name type="scientific">Albugo laibachii Nc14</name>
    <dbReference type="NCBI Taxonomy" id="890382"/>
    <lineage>
        <taxon>Eukaryota</taxon>
        <taxon>Sar</taxon>
        <taxon>Stramenopiles</taxon>
        <taxon>Oomycota</taxon>
        <taxon>Peronosporomycetes</taxon>
        <taxon>Albuginales</taxon>
        <taxon>Albuginaceae</taxon>
        <taxon>Albugo</taxon>
    </lineage>
</organism>
<evidence type="ECO:0000256" key="1">
    <source>
        <dbReference type="ARBA" id="ARBA00007623"/>
    </source>
</evidence>
<dbReference type="InterPro" id="IPR001300">
    <property type="entry name" value="Peptidase_C2_calpain_cat"/>
</dbReference>
<evidence type="ECO:0000256" key="5">
    <source>
        <dbReference type="PIRSR" id="PIRSR622684-1"/>
    </source>
</evidence>
<dbReference type="EMBL" id="FR824057">
    <property type="protein sequence ID" value="CCA15556.1"/>
    <property type="molecule type" value="Genomic_DNA"/>
</dbReference>
<evidence type="ECO:0000259" key="8">
    <source>
        <dbReference type="PROSITE" id="PS50203"/>
    </source>
</evidence>
<feature type="region of interest" description="Disordered" evidence="7">
    <location>
        <begin position="157"/>
        <end position="209"/>
    </location>
</feature>
<dbReference type="GO" id="GO:0004198">
    <property type="term" value="F:calcium-dependent cysteine-type endopeptidase activity"/>
    <property type="evidence" value="ECO:0007669"/>
    <property type="project" value="InterPro"/>
</dbReference>
<dbReference type="Gene3D" id="3.90.70.10">
    <property type="entry name" value="Cysteine proteinases"/>
    <property type="match status" value="1"/>
</dbReference>